<dbReference type="SMART" id="SM00252">
    <property type="entry name" value="SH2"/>
    <property type="match status" value="1"/>
</dbReference>
<dbReference type="FunFam" id="3.30.200.20:FF:000518">
    <property type="entry name" value="Tyrosine-protein kinase"/>
    <property type="match status" value="1"/>
</dbReference>
<dbReference type="PROSITE" id="PS50011">
    <property type="entry name" value="PROTEIN_KINASE_DOM"/>
    <property type="match status" value="1"/>
</dbReference>
<feature type="binding site" evidence="8">
    <location>
        <position position="150"/>
    </location>
    <ligand>
        <name>ATP</name>
        <dbReference type="ChEBI" id="CHEBI:30616"/>
    </ligand>
</feature>
<sequence length="412" mass="46984">MCDKNLAAEKWYHGLLPREDIKMMLSKNGDFLVRSSEPVKGEPRQYVLSAMQNETFEDQGIKHFVLREKQGKIFIELQGFDTVSKLVTHHITTKEPISKTTVLKNPILRQNWEIAHEDVILTKKLGEGAFGEVWKGKLARNGNTVNVAVKTAKLEQLHKEQIKEIMREARLMRNLDHPNIIKFYGVAAGSEPLYVIMELADSGALDSFLQKNLMVMPKKLEMIYQASCGIAYIHEKHLLHRDIAARNCLYDNGQVKISDFGLSREGTIYQMDMKKKVPIRWLAPETIKSGIYTQKTDVFAFGVMAWEIFENGKEPYPGMSVAEVAGQVTTGYRMPFNSEVCPDLAKHLTKRCWSENSNDRHEMPELRKYLDRKTGNNNKVQPMTDKISHSPSGRLKKKESKSSSNNRSPASK</sequence>
<dbReference type="InterPro" id="IPR000980">
    <property type="entry name" value="SH2"/>
</dbReference>
<dbReference type="PROSITE" id="PS00109">
    <property type="entry name" value="PROTEIN_KINASE_TYR"/>
    <property type="match status" value="1"/>
</dbReference>
<dbReference type="InterPro" id="IPR035849">
    <property type="entry name" value="Fes/Fps/Fer_SH2"/>
</dbReference>
<reference evidence="13" key="1">
    <citation type="submission" date="2020-10" db="EMBL/GenBank/DDBJ databases">
        <authorList>
            <person name="Kikuchi T."/>
        </authorList>
    </citation>
    <scope>NUCLEOTIDE SEQUENCE</scope>
    <source>
        <strain evidence="13">NKZ352</strain>
    </source>
</reference>
<feature type="region of interest" description="Disordered" evidence="10">
    <location>
        <begin position="356"/>
        <end position="412"/>
    </location>
</feature>
<dbReference type="PROSITE" id="PS00107">
    <property type="entry name" value="PROTEIN_KINASE_ATP"/>
    <property type="match status" value="1"/>
</dbReference>
<dbReference type="InterPro" id="IPR000719">
    <property type="entry name" value="Prot_kinase_dom"/>
</dbReference>
<evidence type="ECO:0000259" key="11">
    <source>
        <dbReference type="PROSITE" id="PS50001"/>
    </source>
</evidence>
<name>A0A8S1HP38_9PELO</name>
<keyword evidence="5 9" id="KW-0829">Tyrosine-protein kinase</keyword>
<dbReference type="PROSITE" id="PS50001">
    <property type="entry name" value="SH2"/>
    <property type="match status" value="1"/>
</dbReference>
<dbReference type="OrthoDB" id="3256376at2759"/>
<evidence type="ECO:0000256" key="1">
    <source>
        <dbReference type="ARBA" id="ARBA00022679"/>
    </source>
</evidence>
<dbReference type="Pfam" id="PF07714">
    <property type="entry name" value="PK_Tyr_Ser-Thr"/>
    <property type="match status" value="1"/>
</dbReference>
<dbReference type="Gene3D" id="3.30.200.20">
    <property type="entry name" value="Phosphorylase Kinase, domain 1"/>
    <property type="match status" value="1"/>
</dbReference>
<keyword evidence="2 8" id="KW-0547">Nucleotide-binding</keyword>
<dbReference type="Pfam" id="PF00017">
    <property type="entry name" value="SH2"/>
    <property type="match status" value="1"/>
</dbReference>
<dbReference type="Gene3D" id="3.30.505.10">
    <property type="entry name" value="SH2 domain"/>
    <property type="match status" value="1"/>
</dbReference>
<comment type="catalytic activity">
    <reaction evidence="6 9">
        <text>L-tyrosyl-[protein] + ATP = O-phospho-L-tyrosyl-[protein] + ADP + H(+)</text>
        <dbReference type="Rhea" id="RHEA:10596"/>
        <dbReference type="Rhea" id="RHEA-COMP:10136"/>
        <dbReference type="Rhea" id="RHEA-COMP:20101"/>
        <dbReference type="ChEBI" id="CHEBI:15378"/>
        <dbReference type="ChEBI" id="CHEBI:30616"/>
        <dbReference type="ChEBI" id="CHEBI:46858"/>
        <dbReference type="ChEBI" id="CHEBI:61978"/>
        <dbReference type="ChEBI" id="CHEBI:456216"/>
        <dbReference type="EC" id="2.7.10.2"/>
    </reaction>
</comment>
<comment type="caution">
    <text evidence="13">The sequence shown here is derived from an EMBL/GenBank/DDBJ whole genome shotgun (WGS) entry which is preliminary data.</text>
</comment>
<evidence type="ECO:0000256" key="7">
    <source>
        <dbReference type="PROSITE-ProRule" id="PRU00191"/>
    </source>
</evidence>
<evidence type="ECO:0000256" key="9">
    <source>
        <dbReference type="RuleBase" id="RU362096"/>
    </source>
</evidence>
<dbReference type="PRINTS" id="PR00401">
    <property type="entry name" value="SH2DOMAIN"/>
</dbReference>
<dbReference type="InterPro" id="IPR017441">
    <property type="entry name" value="Protein_kinase_ATP_BS"/>
</dbReference>
<keyword evidence="7" id="KW-0727">SH2 domain</keyword>
<dbReference type="EMBL" id="CAJGYM010000068">
    <property type="protein sequence ID" value="CAD6196192.1"/>
    <property type="molecule type" value="Genomic_DNA"/>
</dbReference>
<dbReference type="InterPro" id="IPR050198">
    <property type="entry name" value="Non-receptor_tyrosine_kinases"/>
</dbReference>
<comment type="similarity">
    <text evidence="9">Belongs to the protein kinase superfamily. Tyr protein kinase family.</text>
</comment>
<dbReference type="InterPro" id="IPR036860">
    <property type="entry name" value="SH2_dom_sf"/>
</dbReference>
<dbReference type="FunFam" id="3.30.505.10:FF:000051">
    <property type="entry name" value="Tyrosine-protein kinase"/>
    <property type="match status" value="1"/>
</dbReference>
<evidence type="ECO:0000256" key="3">
    <source>
        <dbReference type="ARBA" id="ARBA00022777"/>
    </source>
</evidence>
<dbReference type="InterPro" id="IPR020635">
    <property type="entry name" value="Tyr_kinase_cat_dom"/>
</dbReference>
<dbReference type="SUPFAM" id="SSF55550">
    <property type="entry name" value="SH2 domain"/>
    <property type="match status" value="1"/>
</dbReference>
<evidence type="ECO:0000313" key="14">
    <source>
        <dbReference type="Proteomes" id="UP000835052"/>
    </source>
</evidence>
<dbReference type="SMART" id="SM00219">
    <property type="entry name" value="TyrKc"/>
    <property type="match status" value="1"/>
</dbReference>
<keyword evidence="14" id="KW-1185">Reference proteome</keyword>
<feature type="domain" description="SH2" evidence="11">
    <location>
        <begin position="11"/>
        <end position="107"/>
    </location>
</feature>
<keyword evidence="1 9" id="KW-0808">Transferase</keyword>
<organism evidence="13 14">
    <name type="scientific">Caenorhabditis auriculariae</name>
    <dbReference type="NCBI Taxonomy" id="2777116"/>
    <lineage>
        <taxon>Eukaryota</taxon>
        <taxon>Metazoa</taxon>
        <taxon>Ecdysozoa</taxon>
        <taxon>Nematoda</taxon>
        <taxon>Chromadorea</taxon>
        <taxon>Rhabditida</taxon>
        <taxon>Rhabditina</taxon>
        <taxon>Rhabditomorpha</taxon>
        <taxon>Rhabditoidea</taxon>
        <taxon>Rhabditidae</taxon>
        <taxon>Peloderinae</taxon>
        <taxon>Caenorhabditis</taxon>
    </lineage>
</organism>
<proteinExistence type="inferred from homology"/>
<dbReference type="EC" id="2.7.10.2" evidence="9"/>
<dbReference type="SUPFAM" id="SSF56112">
    <property type="entry name" value="Protein kinase-like (PK-like)"/>
    <property type="match status" value="1"/>
</dbReference>
<dbReference type="PRINTS" id="PR00109">
    <property type="entry name" value="TYRKINASE"/>
</dbReference>
<feature type="domain" description="Protein kinase" evidence="12">
    <location>
        <begin position="119"/>
        <end position="370"/>
    </location>
</feature>
<feature type="compositionally biased region" description="Basic and acidic residues" evidence="10">
    <location>
        <begin position="357"/>
        <end position="374"/>
    </location>
</feature>
<dbReference type="Proteomes" id="UP000835052">
    <property type="component" value="Unassembled WGS sequence"/>
</dbReference>
<dbReference type="GO" id="GO:0004715">
    <property type="term" value="F:non-membrane spanning protein tyrosine kinase activity"/>
    <property type="evidence" value="ECO:0007669"/>
    <property type="project" value="UniProtKB-EC"/>
</dbReference>
<feature type="compositionally biased region" description="Low complexity" evidence="10">
    <location>
        <begin position="402"/>
        <end position="412"/>
    </location>
</feature>
<evidence type="ECO:0000256" key="5">
    <source>
        <dbReference type="ARBA" id="ARBA00023137"/>
    </source>
</evidence>
<evidence type="ECO:0000256" key="8">
    <source>
        <dbReference type="PROSITE-ProRule" id="PRU10141"/>
    </source>
</evidence>
<dbReference type="CDD" id="cd00192">
    <property type="entry name" value="PTKc"/>
    <property type="match status" value="1"/>
</dbReference>
<evidence type="ECO:0000256" key="6">
    <source>
        <dbReference type="ARBA" id="ARBA00051245"/>
    </source>
</evidence>
<keyword evidence="4 8" id="KW-0067">ATP-binding</keyword>
<dbReference type="Gene3D" id="1.10.510.10">
    <property type="entry name" value="Transferase(Phosphotransferase) domain 1"/>
    <property type="match status" value="1"/>
</dbReference>
<protein>
    <recommendedName>
        <fullName evidence="9">Tyrosine-protein kinase</fullName>
        <ecNumber evidence="9">2.7.10.2</ecNumber>
    </recommendedName>
</protein>
<dbReference type="AlphaFoldDB" id="A0A8S1HP38"/>
<dbReference type="CDD" id="cd10361">
    <property type="entry name" value="SH2_Fps_family"/>
    <property type="match status" value="1"/>
</dbReference>
<evidence type="ECO:0000256" key="2">
    <source>
        <dbReference type="ARBA" id="ARBA00022741"/>
    </source>
</evidence>
<dbReference type="PANTHER" id="PTHR24418">
    <property type="entry name" value="TYROSINE-PROTEIN KINASE"/>
    <property type="match status" value="1"/>
</dbReference>
<accession>A0A8S1HP38</accession>
<keyword evidence="3 9" id="KW-0418">Kinase</keyword>
<dbReference type="GO" id="GO:0005524">
    <property type="term" value="F:ATP binding"/>
    <property type="evidence" value="ECO:0007669"/>
    <property type="project" value="UniProtKB-UniRule"/>
</dbReference>
<evidence type="ECO:0000259" key="12">
    <source>
        <dbReference type="PROSITE" id="PS50011"/>
    </source>
</evidence>
<evidence type="ECO:0000256" key="10">
    <source>
        <dbReference type="SAM" id="MobiDB-lite"/>
    </source>
</evidence>
<evidence type="ECO:0000313" key="13">
    <source>
        <dbReference type="EMBL" id="CAD6196192.1"/>
    </source>
</evidence>
<evidence type="ECO:0000256" key="4">
    <source>
        <dbReference type="ARBA" id="ARBA00022840"/>
    </source>
</evidence>
<dbReference type="InterPro" id="IPR001245">
    <property type="entry name" value="Ser-Thr/Tyr_kinase_cat_dom"/>
</dbReference>
<dbReference type="InterPro" id="IPR008266">
    <property type="entry name" value="Tyr_kinase_AS"/>
</dbReference>
<dbReference type="InterPro" id="IPR011009">
    <property type="entry name" value="Kinase-like_dom_sf"/>
</dbReference>
<gene>
    <name evidence="13" type="ORF">CAUJ_LOCUS12107</name>
</gene>